<dbReference type="RefSeq" id="WP_091159541.1">
    <property type="nucleotide sequence ID" value="NZ_JBHTKX010000003.1"/>
</dbReference>
<gene>
    <name evidence="2" type="ORF">ACFQ3J_19760</name>
</gene>
<evidence type="ECO:0000313" key="2">
    <source>
        <dbReference type="EMBL" id="MFD1130388.1"/>
    </source>
</evidence>
<dbReference type="Proteomes" id="UP001597169">
    <property type="component" value="Unassembled WGS sequence"/>
</dbReference>
<dbReference type="CDD" id="cd00085">
    <property type="entry name" value="HNHc"/>
    <property type="match status" value="1"/>
</dbReference>
<dbReference type="InterPro" id="IPR003615">
    <property type="entry name" value="HNH_nuc"/>
</dbReference>
<protein>
    <recommendedName>
        <fullName evidence="4">HNH endonuclease</fullName>
    </recommendedName>
</protein>
<reference evidence="3" key="1">
    <citation type="journal article" date="2019" name="Int. J. Syst. Evol. Microbiol.">
        <title>The Global Catalogue of Microorganisms (GCM) 10K type strain sequencing project: providing services to taxonomists for standard genome sequencing and annotation.</title>
        <authorList>
            <consortium name="The Broad Institute Genomics Platform"/>
            <consortium name="The Broad Institute Genome Sequencing Center for Infectious Disease"/>
            <person name="Wu L."/>
            <person name="Ma J."/>
        </authorList>
    </citation>
    <scope>NUCLEOTIDE SEQUENCE [LARGE SCALE GENOMIC DNA]</scope>
    <source>
        <strain evidence="3">CCUG 53519</strain>
    </source>
</reference>
<accession>A0ABW3Q060</accession>
<organism evidence="2 3">
    <name type="scientific">Paenibacillus provencensis</name>
    <dbReference type="NCBI Taxonomy" id="441151"/>
    <lineage>
        <taxon>Bacteria</taxon>
        <taxon>Bacillati</taxon>
        <taxon>Bacillota</taxon>
        <taxon>Bacilli</taxon>
        <taxon>Bacillales</taxon>
        <taxon>Paenibacillaceae</taxon>
        <taxon>Paenibacillus</taxon>
    </lineage>
</organism>
<feature type="signal peptide" evidence="1">
    <location>
        <begin position="1"/>
        <end position="25"/>
    </location>
</feature>
<name>A0ABW3Q060_9BACL</name>
<comment type="caution">
    <text evidence="2">The sequence shown here is derived from an EMBL/GenBank/DDBJ whole genome shotgun (WGS) entry which is preliminary data.</text>
</comment>
<feature type="chain" id="PRO_5047187050" description="HNH endonuclease" evidence="1">
    <location>
        <begin position="26"/>
        <end position="322"/>
    </location>
</feature>
<sequence>MKKIKWLLSMFMVVALILTLTPVGSTINAEENGPSIQFLGENKEDIGQEVKLNFVKEYTEYENPNEIEDRYYFIEYKENGSSVTTEISEQQAFQNAAASETSSAVTPSSLNGITVSTRVDAGAKDARKANFKATIMSITGSKPNKLDFKLNLGRSMTRSTTTNIVSSVTYTLSGVLGIKVGATVTHSFDATVTGFYTVVSDITAKNILGVVLGTDTTNTSTILLNTKGNLYPIYTDVASAKVMKEPARADWARTTPISWTTSDRNKYIDWYNKEYPNNYDWTLNHVHHMRPRNLGGTNDYSNLIPILNTHHTSVVSPWFVAY</sequence>
<evidence type="ECO:0008006" key="4">
    <source>
        <dbReference type="Google" id="ProtNLM"/>
    </source>
</evidence>
<proteinExistence type="predicted"/>
<evidence type="ECO:0000256" key="1">
    <source>
        <dbReference type="SAM" id="SignalP"/>
    </source>
</evidence>
<keyword evidence="3" id="KW-1185">Reference proteome</keyword>
<evidence type="ECO:0000313" key="3">
    <source>
        <dbReference type="Proteomes" id="UP001597169"/>
    </source>
</evidence>
<keyword evidence="1" id="KW-0732">Signal</keyword>
<dbReference type="EMBL" id="JBHTKX010000003">
    <property type="protein sequence ID" value="MFD1130388.1"/>
    <property type="molecule type" value="Genomic_DNA"/>
</dbReference>